<dbReference type="Proteomes" id="UP000078162">
    <property type="component" value="Chromosome"/>
</dbReference>
<evidence type="ECO:0000313" key="3">
    <source>
        <dbReference type="Proteomes" id="UP000078162"/>
    </source>
</evidence>
<protein>
    <recommendedName>
        <fullName evidence="4">Effector from type III secretion system family protein</fullName>
    </recommendedName>
</protein>
<gene>
    <name evidence="2" type="ORF">Cs308_0478</name>
</gene>
<evidence type="ECO:0008006" key="4">
    <source>
        <dbReference type="Google" id="ProtNLM"/>
    </source>
</evidence>
<dbReference type="KEGG" id="csaz:Cs308_0478"/>
<evidence type="ECO:0000256" key="1">
    <source>
        <dbReference type="SAM" id="Coils"/>
    </source>
</evidence>
<dbReference type="EMBL" id="CP014639">
    <property type="protein sequence ID" value="ANH78649.1"/>
    <property type="molecule type" value="Genomic_DNA"/>
</dbReference>
<keyword evidence="3" id="KW-1185">Reference proteome</keyword>
<dbReference type="PATRIC" id="fig|1806891.3.peg.469"/>
<proteinExistence type="predicted"/>
<evidence type="ECO:0000313" key="2">
    <source>
        <dbReference type="EMBL" id="ANH78649.1"/>
    </source>
</evidence>
<feature type="coiled-coil region" evidence="1">
    <location>
        <begin position="210"/>
        <end position="279"/>
    </location>
</feature>
<organism evidence="2 3">
    <name type="scientific">Candidatus Chlamydia sanziniae</name>
    <dbReference type="NCBI Taxonomy" id="1806891"/>
    <lineage>
        <taxon>Bacteria</taxon>
        <taxon>Pseudomonadati</taxon>
        <taxon>Chlamydiota</taxon>
        <taxon>Chlamydiia</taxon>
        <taxon>Chlamydiales</taxon>
        <taxon>Chlamydiaceae</taxon>
        <taxon>Chlamydia/Chlamydophila group</taxon>
        <taxon>Chlamydia</taxon>
    </lineage>
</organism>
<reference evidence="2 3" key="1">
    <citation type="submission" date="2016-03" db="EMBL/GenBank/DDBJ databases">
        <title>Culture-independent genomics supports pathogen discovery for uncultivable bacteria within the genus Chlamydia.</title>
        <authorList>
            <person name="Taylor-Brown A."/>
            <person name="Bachmann N.L."/>
            <person name="Borel N."/>
            <person name="Polkinghorne A."/>
        </authorList>
    </citation>
    <scope>NUCLEOTIDE SEQUENCE [LARGE SCALE GENOMIC DNA]</scope>
    <source>
        <strain evidence="2 3">2742-308</strain>
    </source>
</reference>
<dbReference type="InterPro" id="IPR007606">
    <property type="entry name" value="T3SS_effector"/>
</dbReference>
<dbReference type="AlphaFoldDB" id="A0A1A9HUI4"/>
<dbReference type="Pfam" id="PF04518">
    <property type="entry name" value="Effector_1"/>
    <property type="match status" value="1"/>
</dbReference>
<name>A0A1A9HUI4_9CHLA</name>
<accession>A0A1A9HUI4</accession>
<keyword evidence="1" id="KW-0175">Coiled coil</keyword>
<dbReference type="STRING" id="1806891.Cs308_0478"/>
<sequence length="390" mass="44204">MNPRIERLELYQPTAMHTAASGELYERSSLLALEYIDVKELSHHLQVLKEVIKEARSLGLGRDFVASMNRSFLDTGVELAIMQTMLTEENNRDLRKRETKMFHQSMRKDSPKILITAPELSPTTDSVINKMPFQSAFAYILLDKYIPQQEQSLYALGRELNLAGYAQNLFSPLLEAIKTFNSAPINYNLGSYISQTSDTANFKYGYQMILSRYDSERAQLRNDVRNVENTNEILNKIRVNINDNASLTTDQKTQLLGIATTYQTELKLINEQLKDLMRNLDTLIFIPGSSQNSPAYTVMGADFSITKLQDLEHIVVDGVIDIATATAKGGLLNFFTMVLMDVQNYGDLAQTQQLMLDLELKAMQQQWSLVSASLKLMHGIYKTLIAGFKR</sequence>